<dbReference type="KEGG" id="cyj:Cyan7822_0513"/>
<proteinExistence type="predicted"/>
<dbReference type="Proteomes" id="UP000008206">
    <property type="component" value="Chromosome"/>
</dbReference>
<evidence type="ECO:0000313" key="1">
    <source>
        <dbReference type="EMBL" id="ADN12553.1"/>
    </source>
</evidence>
<keyword evidence="2" id="KW-1185">Reference proteome</keyword>
<reference evidence="2" key="1">
    <citation type="journal article" date="2011" name="MBio">
        <title>Novel metabolic attributes of the genus Cyanothece, comprising a group of unicellular nitrogen-fixing Cyanobacteria.</title>
        <authorList>
            <person name="Bandyopadhyay A."/>
            <person name="Elvitigala T."/>
            <person name="Welsh E."/>
            <person name="Stockel J."/>
            <person name="Liberton M."/>
            <person name="Min H."/>
            <person name="Sherman L.A."/>
            <person name="Pakrasi H.B."/>
        </authorList>
    </citation>
    <scope>NUCLEOTIDE SEQUENCE [LARGE SCALE GENOMIC DNA]</scope>
    <source>
        <strain evidence="2">PCC 7822</strain>
    </source>
</reference>
<evidence type="ECO:0000313" key="2">
    <source>
        <dbReference type="Proteomes" id="UP000008206"/>
    </source>
</evidence>
<sequence>MKKLLCYQELLIHREHYSRLLSSKQVKPKARLLIRHHIGKLTGMIARKLVRMRVS</sequence>
<dbReference type="EMBL" id="CP002198">
    <property type="protein sequence ID" value="ADN12553.1"/>
    <property type="molecule type" value="Genomic_DNA"/>
</dbReference>
<dbReference type="AlphaFoldDB" id="E0U8B7"/>
<organism evidence="1 2">
    <name type="scientific">Gloeothece verrucosa (strain PCC 7822)</name>
    <name type="common">Cyanothece sp. (strain PCC 7822)</name>
    <dbReference type="NCBI Taxonomy" id="497965"/>
    <lineage>
        <taxon>Bacteria</taxon>
        <taxon>Bacillati</taxon>
        <taxon>Cyanobacteriota</taxon>
        <taxon>Cyanophyceae</taxon>
        <taxon>Oscillatoriophycideae</taxon>
        <taxon>Chroococcales</taxon>
        <taxon>Aphanothecaceae</taxon>
        <taxon>Gloeothece</taxon>
        <taxon>Gloeothece verrucosa</taxon>
    </lineage>
</organism>
<keyword evidence="1" id="KW-0830">Ubiquinone</keyword>
<dbReference type="eggNOG" id="ENOG5030HIT">
    <property type="taxonomic scope" value="Bacteria"/>
</dbReference>
<protein>
    <submittedName>
        <fullName evidence="1">Ubiquinone biosynthesis protein COQ7</fullName>
    </submittedName>
</protein>
<accession>E0U8B7</accession>
<gene>
    <name evidence="1" type="ordered locus">Cyan7822_0513</name>
</gene>
<dbReference type="HOGENOM" id="CLU_210198_0_0_3"/>
<name>E0U8B7_GLOV7</name>